<feature type="chain" id="PRO_5018662728" evidence="1">
    <location>
        <begin position="24"/>
        <end position="329"/>
    </location>
</feature>
<dbReference type="SUPFAM" id="SSF102198">
    <property type="entry name" value="Putative cyclase"/>
    <property type="match status" value="1"/>
</dbReference>
<dbReference type="PANTHER" id="PTHR34861:SF10">
    <property type="entry name" value="CYCLASE"/>
    <property type="match status" value="1"/>
</dbReference>
<proteinExistence type="predicted"/>
<dbReference type="EMBL" id="SADE01000003">
    <property type="protein sequence ID" value="RVU34680.1"/>
    <property type="molecule type" value="Genomic_DNA"/>
</dbReference>
<dbReference type="Proteomes" id="UP000287447">
    <property type="component" value="Unassembled WGS sequence"/>
</dbReference>
<evidence type="ECO:0000256" key="1">
    <source>
        <dbReference type="SAM" id="SignalP"/>
    </source>
</evidence>
<dbReference type="PANTHER" id="PTHR34861">
    <property type="match status" value="1"/>
</dbReference>
<organism evidence="2 3">
    <name type="scientific">Hwanghaeella grinnelliae</name>
    <dbReference type="NCBI Taxonomy" id="2500179"/>
    <lineage>
        <taxon>Bacteria</taxon>
        <taxon>Pseudomonadati</taxon>
        <taxon>Pseudomonadota</taxon>
        <taxon>Alphaproteobacteria</taxon>
        <taxon>Rhodospirillales</taxon>
        <taxon>Rhodospirillaceae</taxon>
        <taxon>Hwanghaeella</taxon>
    </lineage>
</organism>
<dbReference type="OrthoDB" id="7067800at2"/>
<keyword evidence="1" id="KW-0732">Signal</keyword>
<dbReference type="AlphaFoldDB" id="A0A3S2WQ03"/>
<dbReference type="GO" id="GO:0019441">
    <property type="term" value="P:L-tryptophan catabolic process to kynurenine"/>
    <property type="evidence" value="ECO:0007669"/>
    <property type="project" value="InterPro"/>
</dbReference>
<reference evidence="3" key="1">
    <citation type="submission" date="2019-01" db="EMBL/GenBank/DDBJ databases">
        <title>Gri0909 isolated from a small marine red alga.</title>
        <authorList>
            <person name="Kim J."/>
            <person name="Jeong S.E."/>
            <person name="Jeon C.O."/>
        </authorList>
    </citation>
    <scope>NUCLEOTIDE SEQUENCE [LARGE SCALE GENOMIC DNA]</scope>
    <source>
        <strain evidence="3">Gri0909</strain>
    </source>
</reference>
<accession>A0A3S2WQ03</accession>
<evidence type="ECO:0000313" key="3">
    <source>
        <dbReference type="Proteomes" id="UP000287447"/>
    </source>
</evidence>
<dbReference type="InterPro" id="IPR007325">
    <property type="entry name" value="KFase/CYL"/>
</dbReference>
<protein>
    <submittedName>
        <fullName evidence="2">Cyclase family protein</fullName>
    </submittedName>
</protein>
<keyword evidence="3" id="KW-1185">Reference proteome</keyword>
<feature type="signal peptide" evidence="1">
    <location>
        <begin position="1"/>
        <end position="23"/>
    </location>
</feature>
<sequence length="329" mass="34628">MAIRNAFLAATAALALTASAATAQDTPIGAKWWPSVHGADDQAGSSNYVTPDKVIGAASLIKEGKAIKLGRDYEPAMPLFGNRVFALRIPGSPTGGTFGENKVVWNDEFLATEIGQVGTQFDGLGHIGVRVSGEADGSGIRYYNGVTGAEIAGSYGLKKLGVEHVKPFFTTAHLVNVAAIKDAPMEAGQEITMADVEAALAKDGKSGADIKQGDVVLFHTGWGRHWIKDNDTFNSGEPGIGIEVAEWLVEKKIALVGADTWATEVVPNPDSTLAFPVHQILLTKNGIYNHENLATERLVEAGVNTFAYIYVPMPIVGATGSAGSPIAAW</sequence>
<comment type="caution">
    <text evidence="2">The sequence shown here is derived from an EMBL/GenBank/DDBJ whole genome shotgun (WGS) entry which is preliminary data.</text>
</comment>
<dbReference type="RefSeq" id="WP_127766732.1">
    <property type="nucleotide sequence ID" value="NZ_SADE01000003.1"/>
</dbReference>
<dbReference type="Pfam" id="PF04199">
    <property type="entry name" value="Cyclase"/>
    <property type="match status" value="1"/>
</dbReference>
<dbReference type="InterPro" id="IPR037175">
    <property type="entry name" value="KFase_sf"/>
</dbReference>
<name>A0A3S2WQ03_9PROT</name>
<dbReference type="GO" id="GO:0004061">
    <property type="term" value="F:arylformamidase activity"/>
    <property type="evidence" value="ECO:0007669"/>
    <property type="project" value="InterPro"/>
</dbReference>
<evidence type="ECO:0000313" key="2">
    <source>
        <dbReference type="EMBL" id="RVU34680.1"/>
    </source>
</evidence>
<gene>
    <name evidence="2" type="ORF">EOI86_17650</name>
</gene>
<dbReference type="Gene3D" id="3.50.30.50">
    <property type="entry name" value="Putative cyclase"/>
    <property type="match status" value="1"/>
</dbReference>